<gene>
    <name evidence="1" type="ORF">CHS0354_023685</name>
</gene>
<protein>
    <submittedName>
        <fullName evidence="1">Uncharacterized protein</fullName>
    </submittedName>
</protein>
<reference evidence="1" key="1">
    <citation type="journal article" date="2021" name="Genome Biol. Evol.">
        <title>A High-Quality Reference Genome for a Parasitic Bivalve with Doubly Uniparental Inheritance (Bivalvia: Unionida).</title>
        <authorList>
            <person name="Smith C.H."/>
        </authorList>
    </citation>
    <scope>NUCLEOTIDE SEQUENCE</scope>
    <source>
        <strain evidence="1">CHS0354</strain>
    </source>
</reference>
<dbReference type="AlphaFoldDB" id="A0AAE0SBM7"/>
<dbReference type="Proteomes" id="UP001195483">
    <property type="component" value="Unassembled WGS sequence"/>
</dbReference>
<name>A0AAE0SBM7_9BIVA</name>
<evidence type="ECO:0000313" key="1">
    <source>
        <dbReference type="EMBL" id="KAK3588924.1"/>
    </source>
</evidence>
<reference evidence="1" key="2">
    <citation type="journal article" date="2021" name="Genome Biol. Evol.">
        <title>Developing a high-quality reference genome for a parasitic bivalve with doubly uniparental inheritance (Bivalvia: Unionida).</title>
        <authorList>
            <person name="Smith C.H."/>
        </authorList>
    </citation>
    <scope>NUCLEOTIDE SEQUENCE</scope>
    <source>
        <strain evidence="1">CHS0354</strain>
        <tissue evidence="1">Mantle</tissue>
    </source>
</reference>
<evidence type="ECO:0000313" key="2">
    <source>
        <dbReference type="Proteomes" id="UP001195483"/>
    </source>
</evidence>
<proteinExistence type="predicted"/>
<sequence length="226" mass="25216">MEAVLRTVMSESIVDSYILITDEMVEILSEITQFYEVVLDAIENIIAPGAAAVNSLLKVFESEPNTTLAFIKAIADPVNVAHLFQGDMDFTTICLNAVESLSINEITKLTFETNVCTIDVSSEMASLISTMQFQDLNKKMELLIGEMIMIYAGITNPTSKLLIKDLYSNIQNVFSRMAVVTTNFTQMIKKSFTSTMENNASYWNETDSENIPAMYSSTPIQSEYET</sequence>
<accession>A0AAE0SBM7</accession>
<dbReference type="EMBL" id="JAEAOA010001426">
    <property type="protein sequence ID" value="KAK3588924.1"/>
    <property type="molecule type" value="Genomic_DNA"/>
</dbReference>
<comment type="caution">
    <text evidence="1">The sequence shown here is derived from an EMBL/GenBank/DDBJ whole genome shotgun (WGS) entry which is preliminary data.</text>
</comment>
<organism evidence="1 2">
    <name type="scientific">Potamilus streckersoni</name>
    <dbReference type="NCBI Taxonomy" id="2493646"/>
    <lineage>
        <taxon>Eukaryota</taxon>
        <taxon>Metazoa</taxon>
        <taxon>Spiralia</taxon>
        <taxon>Lophotrochozoa</taxon>
        <taxon>Mollusca</taxon>
        <taxon>Bivalvia</taxon>
        <taxon>Autobranchia</taxon>
        <taxon>Heteroconchia</taxon>
        <taxon>Palaeoheterodonta</taxon>
        <taxon>Unionida</taxon>
        <taxon>Unionoidea</taxon>
        <taxon>Unionidae</taxon>
        <taxon>Ambleminae</taxon>
        <taxon>Lampsilini</taxon>
        <taxon>Potamilus</taxon>
    </lineage>
</organism>
<reference evidence="1" key="3">
    <citation type="submission" date="2023-05" db="EMBL/GenBank/DDBJ databases">
        <authorList>
            <person name="Smith C.H."/>
        </authorList>
    </citation>
    <scope>NUCLEOTIDE SEQUENCE</scope>
    <source>
        <strain evidence="1">CHS0354</strain>
        <tissue evidence="1">Mantle</tissue>
    </source>
</reference>
<keyword evidence="2" id="KW-1185">Reference proteome</keyword>